<dbReference type="PANTHER" id="PTHR34220:SF7">
    <property type="entry name" value="SENSOR HISTIDINE KINASE YPDA"/>
    <property type="match status" value="1"/>
</dbReference>
<dbReference type="EC" id="2.7.13.3" evidence="3"/>
<comment type="caution">
    <text evidence="3">The sequence shown here is derived from an EMBL/GenBank/DDBJ whole genome shotgun (WGS) entry which is preliminary data.</text>
</comment>
<feature type="domain" description="Signal transduction histidine kinase internal region" evidence="2">
    <location>
        <begin position="148"/>
        <end position="225"/>
    </location>
</feature>
<keyword evidence="1" id="KW-0812">Transmembrane</keyword>
<dbReference type="InterPro" id="IPR036890">
    <property type="entry name" value="HATPase_C_sf"/>
</dbReference>
<accession>W9UT08</accession>
<dbReference type="GO" id="GO:0016020">
    <property type="term" value="C:membrane"/>
    <property type="evidence" value="ECO:0007669"/>
    <property type="project" value="InterPro"/>
</dbReference>
<sequence>MNQTIKTSVCQSKIVLRAIVLAQAVAILMTLAPGVLEDRWYRLGLTTLFVQWVNLLTLLLLCQYQKHFGQNSPRQLAAVAFLLLLSSTAAVSLIAFHLLTQQGWQTQAELSTFIFHNLLIASIVGVIGLQFYIMHHERQQRIAAQSRAELDALQARIRPHFLFNSLNTVAELTQQDPQAAEEALLNLAALFRAALKAGETSTLVDELRIMDSYLSLEHWRLGTRLQVSRHFPEQLPSILLPSLTLQPLIENAVRHGVEGFSQPSLIRIELMFSQKNLTLLIENPLPPHCKARFEGNGIAIDNIRQRLALLYDDRAKLTTGAIENQYRVKLVIPFDDTKA</sequence>
<evidence type="ECO:0000256" key="1">
    <source>
        <dbReference type="SAM" id="Phobius"/>
    </source>
</evidence>
<keyword evidence="1" id="KW-1133">Transmembrane helix</keyword>
<keyword evidence="4" id="KW-1185">Reference proteome</keyword>
<evidence type="ECO:0000313" key="3">
    <source>
        <dbReference type="EMBL" id="EXJ10348.1"/>
    </source>
</evidence>
<dbReference type="STRING" id="1229521.D791_02676"/>
<dbReference type="InterPro" id="IPR010559">
    <property type="entry name" value="Sig_transdc_His_kin_internal"/>
</dbReference>
<dbReference type="Proteomes" id="UP000019464">
    <property type="component" value="Unassembled WGS sequence"/>
</dbReference>
<dbReference type="InterPro" id="IPR050640">
    <property type="entry name" value="Bact_2-comp_sensor_kinase"/>
</dbReference>
<dbReference type="RefSeq" id="WP_051514484.1">
    <property type="nucleotide sequence ID" value="NZ_AONB01000014.1"/>
</dbReference>
<feature type="transmembrane region" description="Helical" evidence="1">
    <location>
        <begin position="40"/>
        <end position="64"/>
    </location>
</feature>
<feature type="transmembrane region" description="Helical" evidence="1">
    <location>
        <begin position="110"/>
        <end position="133"/>
    </location>
</feature>
<dbReference type="OrthoDB" id="2514702at2"/>
<dbReference type="Gene3D" id="3.30.565.10">
    <property type="entry name" value="Histidine kinase-like ATPase, C-terminal domain"/>
    <property type="match status" value="1"/>
</dbReference>
<feature type="transmembrane region" description="Helical" evidence="1">
    <location>
        <begin position="14"/>
        <end position="34"/>
    </location>
</feature>
<name>W9UT08_9GAMM</name>
<gene>
    <name evidence="3" type="primary">yehU</name>
    <name evidence="3" type="ORF">D791_02676</name>
</gene>
<dbReference type="EMBL" id="AONB01000014">
    <property type="protein sequence ID" value="EXJ10348.1"/>
    <property type="molecule type" value="Genomic_DNA"/>
</dbReference>
<evidence type="ECO:0000313" key="4">
    <source>
        <dbReference type="Proteomes" id="UP000019464"/>
    </source>
</evidence>
<keyword evidence="3" id="KW-0808">Transferase</keyword>
<dbReference type="PANTHER" id="PTHR34220">
    <property type="entry name" value="SENSOR HISTIDINE KINASE YPDA"/>
    <property type="match status" value="1"/>
</dbReference>
<feature type="transmembrane region" description="Helical" evidence="1">
    <location>
        <begin position="76"/>
        <end position="98"/>
    </location>
</feature>
<dbReference type="AlphaFoldDB" id="W9UT08"/>
<protein>
    <submittedName>
        <fullName evidence="3">Putative sensor-like histidine kinase YehU</fullName>
        <ecNumber evidence="3">2.7.13.3</ecNumber>
    </submittedName>
</protein>
<reference evidence="3 4" key="2">
    <citation type="journal article" date="2015" name="Syst. Appl. Microbiol.">
        <title>Nitrincola nitratireducens sp. nov. isolated from a haloalkaline crater lake.</title>
        <authorList>
            <person name="Singh A."/>
            <person name="Vaidya B."/>
            <person name="Tanuku N.R."/>
            <person name="Pinnaka A.K."/>
        </authorList>
    </citation>
    <scope>NUCLEOTIDE SEQUENCE [LARGE SCALE GENOMIC DNA]</scope>
    <source>
        <strain evidence="3 4">AK23</strain>
    </source>
</reference>
<keyword evidence="1" id="KW-0472">Membrane</keyword>
<reference evidence="4" key="1">
    <citation type="submission" date="2012-11" db="EMBL/GenBank/DDBJ databases">
        <authorList>
            <person name="Singh A."/>
            <person name="Pinnaka A.K."/>
            <person name="Vaidya B."/>
        </authorList>
    </citation>
    <scope>NUCLEOTIDE SEQUENCE [LARGE SCALE GENOMIC DNA]</scope>
    <source>
        <strain evidence="4">AK23</strain>
    </source>
</reference>
<proteinExistence type="predicted"/>
<dbReference type="Pfam" id="PF06580">
    <property type="entry name" value="His_kinase"/>
    <property type="match status" value="1"/>
</dbReference>
<dbReference type="GO" id="GO:0000155">
    <property type="term" value="F:phosphorelay sensor kinase activity"/>
    <property type="evidence" value="ECO:0007669"/>
    <property type="project" value="InterPro"/>
</dbReference>
<evidence type="ECO:0000259" key="2">
    <source>
        <dbReference type="Pfam" id="PF06580"/>
    </source>
</evidence>
<keyword evidence="3" id="KW-0418">Kinase</keyword>
<organism evidence="3 4">
    <name type="scientific">Nitrincola nitratireducens</name>
    <dbReference type="NCBI Taxonomy" id="1229521"/>
    <lineage>
        <taxon>Bacteria</taxon>
        <taxon>Pseudomonadati</taxon>
        <taxon>Pseudomonadota</taxon>
        <taxon>Gammaproteobacteria</taxon>
        <taxon>Oceanospirillales</taxon>
        <taxon>Oceanospirillaceae</taxon>
        <taxon>Nitrincola</taxon>
    </lineage>
</organism>